<feature type="region of interest" description="Disordered" evidence="1">
    <location>
        <begin position="1"/>
        <end position="55"/>
    </location>
</feature>
<comment type="caution">
    <text evidence="3">The sequence shown here is derived from an EMBL/GenBank/DDBJ whole genome shotgun (WGS) entry which is preliminary data.</text>
</comment>
<evidence type="ECO:0000256" key="1">
    <source>
        <dbReference type="SAM" id="MobiDB-lite"/>
    </source>
</evidence>
<proteinExistence type="predicted"/>
<name>A0A0G2EUV6_PHACM</name>
<reference evidence="3 4" key="1">
    <citation type="submission" date="2015-05" db="EMBL/GenBank/DDBJ databases">
        <title>Distinctive expansion of gene families associated with plant cell wall degradation and secondary metabolism in the genomes of grapevine trunk pathogens.</title>
        <authorList>
            <person name="Lawrence D.P."/>
            <person name="Travadon R."/>
            <person name="Rolshausen P.E."/>
            <person name="Baumgartner K."/>
        </authorList>
    </citation>
    <scope>NUCLEOTIDE SEQUENCE [LARGE SCALE GENOMIC DNA]</scope>
    <source>
        <strain evidence="3">UCRPC4</strain>
    </source>
</reference>
<feature type="domain" description="NmrA-like" evidence="2">
    <location>
        <begin position="291"/>
        <end position="461"/>
    </location>
</feature>
<feature type="compositionally biased region" description="Polar residues" evidence="1">
    <location>
        <begin position="15"/>
        <end position="55"/>
    </location>
</feature>
<dbReference type="Proteomes" id="UP000053317">
    <property type="component" value="Unassembled WGS sequence"/>
</dbReference>
<evidence type="ECO:0000259" key="2">
    <source>
        <dbReference type="Pfam" id="PF05368"/>
    </source>
</evidence>
<organism evidence="3 4">
    <name type="scientific">Phaeomoniella chlamydospora</name>
    <name type="common">Phaeoacremonium chlamydosporum</name>
    <dbReference type="NCBI Taxonomy" id="158046"/>
    <lineage>
        <taxon>Eukaryota</taxon>
        <taxon>Fungi</taxon>
        <taxon>Dikarya</taxon>
        <taxon>Ascomycota</taxon>
        <taxon>Pezizomycotina</taxon>
        <taxon>Eurotiomycetes</taxon>
        <taxon>Chaetothyriomycetidae</taxon>
        <taxon>Phaeomoniellales</taxon>
        <taxon>Phaeomoniellaceae</taxon>
        <taxon>Phaeomoniella</taxon>
    </lineage>
</organism>
<sequence>MDNQGKGKERDRSQDASSKGSSSRTNASRTTGETGVLSSGSPNLSGSQQGQANTLREQAVRVDQASNVNMDHWASQGLDEDVLQHAIPPSHYDVPFVVAGKEPRNLFPTGTTTQPAMVANTSASDGSAPVVDGSEVVNLLTNPSFDPQGWQEDSLMPGDEPLVISMEEQAIADRFNEVISARSRNELAEHFENSFKVNYSSGDPQEMLSFLDDIEHYHEDVWGILEVVVQEAREELKQGRDLNQSPAVARLRTTGGLGSRVLHHLLHTLSIPPEDLMISLYNPANVPDDATKLGVEVRKGDYTSQSSLESSFRGAERLFLVSYPSIAHRIRVDAHTNAVLAAVAVGIKHIYYTSLAFGDASKAAVKQAHNDTETFLHDTASDGRISYTIIKEGIYSESFPLYLNFHDFQAPSSERAAILPINPSQGIAWVTRDDLGEATARIMVDEPSKPEWRNKRVLLSGPEAWTLDRLASSISEILKWNDDPLIVKEIGADDWITHQAQARSGSKGDPRTRSVANPEAKEFASLWATTYPAIEERELGVVDPLCERLLGRHRTPMDQFLQDFLREQQDVKESMNRYAK</sequence>
<dbReference type="OrthoDB" id="419598at2759"/>
<dbReference type="Pfam" id="PF05368">
    <property type="entry name" value="NmrA"/>
    <property type="match status" value="1"/>
</dbReference>
<dbReference type="AlphaFoldDB" id="A0A0G2EUV6"/>
<dbReference type="PANTHER" id="PTHR47129">
    <property type="entry name" value="QUINONE OXIDOREDUCTASE 2"/>
    <property type="match status" value="1"/>
</dbReference>
<dbReference type="PANTHER" id="PTHR47129:SF1">
    <property type="entry name" value="NMRA-LIKE DOMAIN-CONTAINING PROTEIN"/>
    <property type="match status" value="1"/>
</dbReference>
<gene>
    <name evidence="3" type="ORF">UCRPC4_g01491</name>
</gene>
<protein>
    <submittedName>
        <fullName evidence="3">Putativelike family protein</fullName>
    </submittedName>
</protein>
<evidence type="ECO:0000313" key="4">
    <source>
        <dbReference type="Proteomes" id="UP000053317"/>
    </source>
</evidence>
<dbReference type="InterPro" id="IPR008030">
    <property type="entry name" value="NmrA-like"/>
</dbReference>
<evidence type="ECO:0000313" key="3">
    <source>
        <dbReference type="EMBL" id="KKY26472.1"/>
    </source>
</evidence>
<keyword evidence="4" id="KW-1185">Reference proteome</keyword>
<accession>A0A0G2EUV6</accession>
<dbReference type="SUPFAM" id="SSF51735">
    <property type="entry name" value="NAD(P)-binding Rossmann-fold domains"/>
    <property type="match status" value="1"/>
</dbReference>
<dbReference type="InterPro" id="IPR052718">
    <property type="entry name" value="NmrA-type_oxidoreductase"/>
</dbReference>
<dbReference type="InterPro" id="IPR036291">
    <property type="entry name" value="NAD(P)-bd_dom_sf"/>
</dbReference>
<dbReference type="EMBL" id="LCWF01000035">
    <property type="protein sequence ID" value="KKY26472.1"/>
    <property type="molecule type" value="Genomic_DNA"/>
</dbReference>
<dbReference type="Gene3D" id="3.40.50.720">
    <property type="entry name" value="NAD(P)-binding Rossmann-like Domain"/>
    <property type="match status" value="1"/>
</dbReference>
<dbReference type="Gene3D" id="3.90.25.10">
    <property type="entry name" value="UDP-galactose 4-epimerase, domain 1"/>
    <property type="match status" value="1"/>
</dbReference>
<reference evidence="3 4" key="2">
    <citation type="submission" date="2015-05" db="EMBL/GenBank/DDBJ databases">
        <authorList>
            <person name="Morales-Cruz A."/>
            <person name="Amrine K.C."/>
            <person name="Cantu D."/>
        </authorList>
    </citation>
    <scope>NUCLEOTIDE SEQUENCE [LARGE SCALE GENOMIC DNA]</scope>
    <source>
        <strain evidence="3">UCRPC4</strain>
    </source>
</reference>
<feature type="compositionally biased region" description="Basic and acidic residues" evidence="1">
    <location>
        <begin position="1"/>
        <end position="14"/>
    </location>
</feature>